<accession>A0A7W8JRW1</accession>
<comment type="caution">
    <text evidence="2">The sequence shown here is derived from an EMBL/GenBank/DDBJ whole genome shotgun (WGS) entry which is preliminary data.</text>
</comment>
<sequence length="148" mass="14989">MYTPTPILLGATTEDGLTLSVTADEGGLSGYVLTGQSGPAVSIEKSPNAGAAWTAVVFPYTVPAGSLLRLTRLDPSVELTTIRALAPVIDSPAPGGGSATLYAVTADAEGFQTISNTNATTDAEGFQTLPDATATPDPDGFESVERTA</sequence>
<dbReference type="Proteomes" id="UP000552709">
    <property type="component" value="Unassembled WGS sequence"/>
</dbReference>
<gene>
    <name evidence="2" type="ORF">HNQ08_001145</name>
</gene>
<evidence type="ECO:0000313" key="3">
    <source>
        <dbReference type="Proteomes" id="UP000552709"/>
    </source>
</evidence>
<proteinExistence type="predicted"/>
<evidence type="ECO:0000313" key="2">
    <source>
        <dbReference type="EMBL" id="MBB5362060.1"/>
    </source>
</evidence>
<dbReference type="AlphaFoldDB" id="A0A7W8JRW1"/>
<keyword evidence="3" id="KW-1185">Reference proteome</keyword>
<dbReference type="EMBL" id="JACHFL010000002">
    <property type="protein sequence ID" value="MBB5362060.1"/>
    <property type="molecule type" value="Genomic_DNA"/>
</dbReference>
<protein>
    <submittedName>
        <fullName evidence="2">Uncharacterized protein</fullName>
    </submittedName>
</protein>
<organism evidence="2 3">
    <name type="scientific">Deinococcus humi</name>
    <dbReference type="NCBI Taxonomy" id="662880"/>
    <lineage>
        <taxon>Bacteria</taxon>
        <taxon>Thermotogati</taxon>
        <taxon>Deinococcota</taxon>
        <taxon>Deinococci</taxon>
        <taxon>Deinococcales</taxon>
        <taxon>Deinococcaceae</taxon>
        <taxon>Deinococcus</taxon>
    </lineage>
</organism>
<dbReference type="RefSeq" id="WP_184128225.1">
    <property type="nucleotide sequence ID" value="NZ_JACHFL010000002.1"/>
</dbReference>
<feature type="region of interest" description="Disordered" evidence="1">
    <location>
        <begin position="126"/>
        <end position="148"/>
    </location>
</feature>
<name>A0A7W8JRW1_9DEIO</name>
<evidence type="ECO:0000256" key="1">
    <source>
        <dbReference type="SAM" id="MobiDB-lite"/>
    </source>
</evidence>
<reference evidence="2 3" key="1">
    <citation type="submission" date="2020-08" db="EMBL/GenBank/DDBJ databases">
        <title>Genomic Encyclopedia of Type Strains, Phase IV (KMG-IV): sequencing the most valuable type-strain genomes for metagenomic binning, comparative biology and taxonomic classification.</title>
        <authorList>
            <person name="Goeker M."/>
        </authorList>
    </citation>
    <scope>NUCLEOTIDE SEQUENCE [LARGE SCALE GENOMIC DNA]</scope>
    <source>
        <strain evidence="2 3">DSM 27939</strain>
    </source>
</reference>